<sequence length="571" mass="61828">MDVNASAVSPSGTPLPWQVPDRGPLHLAIVVTLALTGLLIYSLRVFTRGRLVRSFAIDDGLMVLAALCTIGIFITFTGVVELGIGQQEDGYVLPVSKTVQMGPWMWALNSLVILGLGAVKLSATFTLLPLADAGSRSCLLMARTILLIGLMLLVFWHTVEWFISLLAQCVPLVAAWDLSDARALCMSQSESKHWALANYPINAASSLLLILFTIPIAVSSSLKLGSTLHLLAVVSLGLFACAAAIIRTWMVVTSWAEVGYRNNFDLNFTTWGICEFLTAMIAVNLSTLLPLGRAIRSPADAARDAPRSVGISGPVAGSTVHLLHGDVDEVVPSYSETYPEETNHSYNSRYSGQTVIYRPDTAYFPSHFQQGNHSLSRFHDDESNLDFDIEAPSTRSSPPRKTTKLGPSSRFSASTVSTHTRRVSDWSQLSGDSHKDSEADFEKEKSGRVRVSAVELEEIVKSLGLKRHGSHGTWDKELGSSEDKSEDGGSSVAPTIYLEDDDVEVDGAEDICTCPAPRARDDASMQAEADSSEVTVIRIRGSAKCSLHRQEAGARPAHSRLNSGEWIARAS</sequence>
<proteinExistence type="inferred from homology"/>
<dbReference type="PANTHER" id="PTHR33048:SF167">
    <property type="entry name" value="INTEGRAL MEMBRANE PROTEIN"/>
    <property type="match status" value="1"/>
</dbReference>
<evidence type="ECO:0000256" key="4">
    <source>
        <dbReference type="ARBA" id="ARBA00023136"/>
    </source>
</evidence>
<protein>
    <recommendedName>
        <fullName evidence="8">Rhodopsin domain-containing protein</fullName>
    </recommendedName>
</protein>
<comment type="subcellular location">
    <subcellularLocation>
        <location evidence="1">Membrane</location>
        <topology evidence="1">Multi-pass membrane protein</topology>
    </subcellularLocation>
</comment>
<feature type="transmembrane region" description="Helical" evidence="7">
    <location>
        <begin position="23"/>
        <end position="41"/>
    </location>
</feature>
<evidence type="ECO:0000259" key="8">
    <source>
        <dbReference type="Pfam" id="PF20684"/>
    </source>
</evidence>
<dbReference type="AlphaFoldDB" id="A0A177DEH0"/>
<feature type="transmembrane region" description="Helical" evidence="7">
    <location>
        <begin position="270"/>
        <end position="291"/>
    </location>
</feature>
<feature type="domain" description="Rhodopsin" evidence="8">
    <location>
        <begin position="43"/>
        <end position="291"/>
    </location>
</feature>
<dbReference type="GeneID" id="29116527"/>
<feature type="transmembrane region" description="Helical" evidence="7">
    <location>
        <begin position="140"/>
        <end position="159"/>
    </location>
</feature>
<evidence type="ECO:0000313" key="10">
    <source>
        <dbReference type="Proteomes" id="UP000077248"/>
    </source>
</evidence>
<feature type="transmembrane region" description="Helical" evidence="7">
    <location>
        <begin position="199"/>
        <end position="218"/>
    </location>
</feature>
<dbReference type="RefSeq" id="XP_018383072.1">
    <property type="nucleotide sequence ID" value="XM_018530933.1"/>
</dbReference>
<feature type="region of interest" description="Disordered" evidence="6">
    <location>
        <begin position="548"/>
        <end position="571"/>
    </location>
</feature>
<evidence type="ECO:0000313" key="9">
    <source>
        <dbReference type="EMBL" id="OAG17651.1"/>
    </source>
</evidence>
<dbReference type="EMBL" id="KV441486">
    <property type="protein sequence ID" value="OAG17651.1"/>
    <property type="molecule type" value="Genomic_DNA"/>
</dbReference>
<evidence type="ECO:0000256" key="1">
    <source>
        <dbReference type="ARBA" id="ARBA00004141"/>
    </source>
</evidence>
<dbReference type="InterPro" id="IPR049326">
    <property type="entry name" value="Rhodopsin_dom_fungi"/>
</dbReference>
<reference evidence="9 10" key="1">
    <citation type="submission" date="2016-05" db="EMBL/GenBank/DDBJ databases">
        <title>Comparative analysis of secretome profiles of manganese(II)-oxidizing ascomycete fungi.</title>
        <authorList>
            <consortium name="DOE Joint Genome Institute"/>
            <person name="Zeiner C.A."/>
            <person name="Purvine S.O."/>
            <person name="Zink E.M."/>
            <person name="Wu S."/>
            <person name="Pasa-Tolic L."/>
            <person name="Chaput D.L."/>
            <person name="Haridas S."/>
            <person name="Grigoriev I.V."/>
            <person name="Santelli C.M."/>
            <person name="Hansel C.M."/>
        </authorList>
    </citation>
    <scope>NUCLEOTIDE SEQUENCE [LARGE SCALE GENOMIC DNA]</scope>
    <source>
        <strain evidence="9 10">SRC1lrK2f</strain>
    </source>
</reference>
<keyword evidence="10" id="KW-1185">Reference proteome</keyword>
<evidence type="ECO:0000256" key="5">
    <source>
        <dbReference type="ARBA" id="ARBA00038359"/>
    </source>
</evidence>
<evidence type="ECO:0000256" key="7">
    <source>
        <dbReference type="SAM" id="Phobius"/>
    </source>
</evidence>
<keyword evidence="2 7" id="KW-0812">Transmembrane</keyword>
<dbReference type="KEGG" id="aalt:CC77DRAFT_267312"/>
<accession>A0A177DEH0</accession>
<evidence type="ECO:0000256" key="6">
    <source>
        <dbReference type="SAM" id="MobiDB-lite"/>
    </source>
</evidence>
<dbReference type="VEuPathDB" id="FungiDB:CC77DRAFT_267312"/>
<dbReference type="Proteomes" id="UP000077248">
    <property type="component" value="Unassembled WGS sequence"/>
</dbReference>
<dbReference type="PANTHER" id="PTHR33048">
    <property type="entry name" value="PTH11-LIKE INTEGRAL MEMBRANE PROTEIN (AFU_ORTHOLOGUE AFUA_5G11245)"/>
    <property type="match status" value="1"/>
</dbReference>
<evidence type="ECO:0000256" key="3">
    <source>
        <dbReference type="ARBA" id="ARBA00022989"/>
    </source>
</evidence>
<feature type="region of interest" description="Disordered" evidence="6">
    <location>
        <begin position="468"/>
        <end position="496"/>
    </location>
</feature>
<comment type="similarity">
    <text evidence="5">Belongs to the SAT4 family.</text>
</comment>
<dbReference type="Pfam" id="PF20684">
    <property type="entry name" value="Fung_rhodopsin"/>
    <property type="match status" value="1"/>
</dbReference>
<organism evidence="9 10">
    <name type="scientific">Alternaria alternata</name>
    <name type="common">Alternaria rot fungus</name>
    <name type="synonym">Torula alternata</name>
    <dbReference type="NCBI Taxonomy" id="5599"/>
    <lineage>
        <taxon>Eukaryota</taxon>
        <taxon>Fungi</taxon>
        <taxon>Dikarya</taxon>
        <taxon>Ascomycota</taxon>
        <taxon>Pezizomycotina</taxon>
        <taxon>Dothideomycetes</taxon>
        <taxon>Pleosporomycetidae</taxon>
        <taxon>Pleosporales</taxon>
        <taxon>Pleosporineae</taxon>
        <taxon>Pleosporaceae</taxon>
        <taxon>Alternaria</taxon>
        <taxon>Alternaria sect. Alternaria</taxon>
        <taxon>Alternaria alternata complex</taxon>
    </lineage>
</organism>
<feature type="compositionally biased region" description="Basic and acidic residues" evidence="6">
    <location>
        <begin position="473"/>
        <end position="487"/>
    </location>
</feature>
<feature type="compositionally biased region" description="Basic and acidic residues" evidence="6">
    <location>
        <begin position="432"/>
        <end position="447"/>
    </location>
</feature>
<feature type="transmembrane region" description="Helical" evidence="7">
    <location>
        <begin position="104"/>
        <end position="128"/>
    </location>
</feature>
<gene>
    <name evidence="9" type="ORF">CC77DRAFT_267312</name>
</gene>
<name>A0A177DEH0_ALTAL</name>
<keyword evidence="4 7" id="KW-0472">Membrane</keyword>
<dbReference type="InterPro" id="IPR052337">
    <property type="entry name" value="SAT4-like"/>
</dbReference>
<dbReference type="GO" id="GO:0016020">
    <property type="term" value="C:membrane"/>
    <property type="evidence" value="ECO:0007669"/>
    <property type="project" value="UniProtKB-SubCell"/>
</dbReference>
<keyword evidence="3 7" id="KW-1133">Transmembrane helix</keyword>
<feature type="transmembrane region" description="Helical" evidence="7">
    <location>
        <begin position="61"/>
        <end position="84"/>
    </location>
</feature>
<feature type="transmembrane region" description="Helical" evidence="7">
    <location>
        <begin position="230"/>
        <end position="250"/>
    </location>
</feature>
<dbReference type="OMA" id="ESQHWAM"/>
<evidence type="ECO:0000256" key="2">
    <source>
        <dbReference type="ARBA" id="ARBA00022692"/>
    </source>
</evidence>
<feature type="region of interest" description="Disordered" evidence="6">
    <location>
        <begin position="388"/>
        <end position="448"/>
    </location>
</feature>
<feature type="compositionally biased region" description="Polar residues" evidence="6">
    <location>
        <begin position="393"/>
        <end position="418"/>
    </location>
</feature>